<organism evidence="3 4">
    <name type="scientific">Friedmanniomyces endolithicus</name>
    <dbReference type="NCBI Taxonomy" id="329885"/>
    <lineage>
        <taxon>Eukaryota</taxon>
        <taxon>Fungi</taxon>
        <taxon>Dikarya</taxon>
        <taxon>Ascomycota</taxon>
        <taxon>Pezizomycotina</taxon>
        <taxon>Dothideomycetes</taxon>
        <taxon>Dothideomycetidae</taxon>
        <taxon>Mycosphaerellales</taxon>
        <taxon>Teratosphaeriaceae</taxon>
        <taxon>Friedmanniomyces</taxon>
    </lineage>
</organism>
<feature type="compositionally biased region" description="Low complexity" evidence="2">
    <location>
        <begin position="716"/>
        <end position="725"/>
    </location>
</feature>
<feature type="region of interest" description="Disordered" evidence="2">
    <location>
        <begin position="265"/>
        <end position="316"/>
    </location>
</feature>
<feature type="compositionally biased region" description="Polar residues" evidence="2">
    <location>
        <begin position="37"/>
        <end position="51"/>
    </location>
</feature>
<sequence length="725" mass="77912">MSDRGNDTARPARPTRPTIASNRAARTPLTPRVAGISTPTTRSAISKTTPTVRPEPSKLTPRAKQEGSPGKNVLSPGNVTPRSSARKSRVDSSQSTPTQADEPSSLPRPTSSLAFAHSRDERGGSISALGFTSSQTGRPRSIVSDMGGSRGRSPPLVRSPKLFDLDPARIDRSIDSRFFHASDLPKTEPAPKKVEVKKPSTFVYADGQREGRRSSRSSRATSPVLSAVSEQRSSGPWIRAESVANPSTSPPLLSPALSTISNTSPFFAAATGQREPRSPSPSKENIHLSYRKGASQIFGTRPPPRQTDTGGTVSMLSGERKGSAIIANQAATPHRKSPSLSSIDSGNSQQSRRRSATTMIDSISTPSPLHQTMKPATVPRIAKGAPPAIDTSLSPTNILPPPQSALSTFSPTKATTISDLAADARRERKVLDLEISNASLLAINASLEREVRRQKTELKRFRRLSRAGRFSLGPGNDRRAARFSEGLSVVGEDGEDGGGYGDFGPPSGFTDLYDDFSESSSSSLPSDDDDGEEEESRSRTSAGTRDYLSPRTKRGTDRLDRDEKRLRVDLAKHKDLLVQSQMMNQSLKRCLLTTEDMTREGKKALEYCVRVSDVRIGGRILTGHEDEEDGDRSEEVDGAEEILVVEDELLQASEQTAEDFMKVWKDVGRLPSGEGSEGDRDSGIEVDRPVLLPHGYIVVALTMGGALESGRPPDSDTAADGDAGG</sequence>
<feature type="compositionally biased region" description="Polar residues" evidence="2">
    <location>
        <begin position="306"/>
        <end position="315"/>
    </location>
</feature>
<feature type="region of interest" description="Disordered" evidence="2">
    <location>
        <begin position="1"/>
        <end position="166"/>
    </location>
</feature>
<keyword evidence="1" id="KW-0175">Coiled coil</keyword>
<feature type="compositionally biased region" description="Polar residues" evidence="2">
    <location>
        <begin position="338"/>
        <end position="357"/>
    </location>
</feature>
<feature type="region of interest" description="Disordered" evidence="2">
    <location>
        <begin position="330"/>
        <end position="357"/>
    </location>
</feature>
<dbReference type="PANTHER" id="PTHR38701:SF1">
    <property type="entry name" value="UP-REGULATED DURING SEPTATION PROTEIN 1 DOMAIN-CONTAINING PROTEIN"/>
    <property type="match status" value="1"/>
</dbReference>
<dbReference type="AlphaFoldDB" id="A0AAN6KVY2"/>
<dbReference type="PANTHER" id="PTHR38701">
    <property type="entry name" value="CHROMOSOME 8, WHOLE GENOME SHOTGUN SEQUENCE"/>
    <property type="match status" value="1"/>
</dbReference>
<reference evidence="3" key="1">
    <citation type="submission" date="2023-06" db="EMBL/GenBank/DDBJ databases">
        <title>Black Yeasts Isolated from many extreme environments.</title>
        <authorList>
            <person name="Coleine C."/>
            <person name="Stajich J.E."/>
            <person name="Selbmann L."/>
        </authorList>
    </citation>
    <scope>NUCLEOTIDE SEQUENCE</scope>
    <source>
        <strain evidence="3">CCFEE 5200</strain>
    </source>
</reference>
<accession>A0AAN6KVY2</accession>
<name>A0AAN6KVY2_9PEZI</name>
<evidence type="ECO:0000256" key="2">
    <source>
        <dbReference type="SAM" id="MobiDB-lite"/>
    </source>
</evidence>
<feature type="region of interest" description="Disordered" evidence="2">
    <location>
        <begin position="511"/>
        <end position="560"/>
    </location>
</feature>
<feature type="compositionally biased region" description="Polar residues" evidence="2">
    <location>
        <begin position="91"/>
        <end position="113"/>
    </location>
</feature>
<dbReference type="EMBL" id="JAUJLE010000025">
    <property type="protein sequence ID" value="KAK1004267.1"/>
    <property type="molecule type" value="Genomic_DNA"/>
</dbReference>
<dbReference type="Proteomes" id="UP001175353">
    <property type="component" value="Unassembled WGS sequence"/>
</dbReference>
<evidence type="ECO:0000313" key="4">
    <source>
        <dbReference type="Proteomes" id="UP001175353"/>
    </source>
</evidence>
<feature type="region of interest" description="Disordered" evidence="2">
    <location>
        <begin position="706"/>
        <end position="725"/>
    </location>
</feature>
<comment type="caution">
    <text evidence="3">The sequence shown here is derived from an EMBL/GenBank/DDBJ whole genome shotgun (WGS) entry which is preliminary data.</text>
</comment>
<feature type="compositionally biased region" description="Basic and acidic residues" evidence="2">
    <location>
        <begin position="178"/>
        <end position="198"/>
    </location>
</feature>
<proteinExistence type="predicted"/>
<feature type="coiled-coil region" evidence="1">
    <location>
        <begin position="437"/>
        <end position="464"/>
    </location>
</feature>
<evidence type="ECO:0000313" key="3">
    <source>
        <dbReference type="EMBL" id="KAK1004267.1"/>
    </source>
</evidence>
<feature type="compositionally biased region" description="Acidic residues" evidence="2">
    <location>
        <begin position="526"/>
        <end position="535"/>
    </location>
</feature>
<feature type="compositionally biased region" description="Polar residues" evidence="2">
    <location>
        <begin position="220"/>
        <end position="234"/>
    </location>
</feature>
<evidence type="ECO:0000256" key="1">
    <source>
        <dbReference type="SAM" id="Coils"/>
    </source>
</evidence>
<gene>
    <name evidence="3" type="ORF">LTR91_004344</name>
</gene>
<keyword evidence="4" id="KW-1185">Reference proteome</keyword>
<protein>
    <submittedName>
        <fullName evidence="3">Uncharacterized protein</fullName>
    </submittedName>
</protein>
<feature type="region of interest" description="Disordered" evidence="2">
    <location>
        <begin position="178"/>
        <end position="236"/>
    </location>
</feature>